<keyword evidence="1" id="KW-0175">Coiled coil</keyword>
<dbReference type="Proteomes" id="UP001276854">
    <property type="component" value="Unassembled WGS sequence"/>
</dbReference>
<dbReference type="RefSeq" id="WP_318062750.1">
    <property type="nucleotide sequence ID" value="NZ_JAWONS010000050.1"/>
</dbReference>
<reference evidence="2 3" key="1">
    <citation type="submission" date="2023-10" db="EMBL/GenBank/DDBJ databases">
        <title>A novel Glycoside Hydrolase 43-Like Enzyme from Clostrdium boliviensis is an Endo-xylanase, and a Candidate for Xylooligosaccharides Production from Different Xylan Substrates.</title>
        <authorList>
            <person name="Alvarez M.T."/>
            <person name="Rocabado-Villegas L.R."/>
            <person name="Salas-Veizaga D.M."/>
            <person name="Linares-Pasten J.A."/>
            <person name="Gudmundsdottir E.E."/>
            <person name="Hreggvidsson G.O."/>
            <person name="Adlercreutz P."/>
            <person name="Nordberg Karlsson E."/>
        </authorList>
    </citation>
    <scope>NUCLEOTIDE SEQUENCE [LARGE SCALE GENOMIC DNA]</scope>
    <source>
        <strain evidence="2 3">E-1</strain>
    </source>
</reference>
<keyword evidence="3" id="KW-1185">Reference proteome</keyword>
<organism evidence="2 3">
    <name type="scientific">Clostridium boliviensis</name>
    <dbReference type="NCBI Taxonomy" id="318465"/>
    <lineage>
        <taxon>Bacteria</taxon>
        <taxon>Bacillati</taxon>
        <taxon>Bacillota</taxon>
        <taxon>Clostridia</taxon>
        <taxon>Eubacteriales</taxon>
        <taxon>Clostridiaceae</taxon>
        <taxon>Clostridium</taxon>
    </lineage>
</organism>
<dbReference type="EMBL" id="JAWONS010000050">
    <property type="protein sequence ID" value="MDW2796479.1"/>
    <property type="molecule type" value="Genomic_DNA"/>
</dbReference>
<evidence type="ECO:0000313" key="2">
    <source>
        <dbReference type="EMBL" id="MDW2796479.1"/>
    </source>
</evidence>
<name>A0ABU4GFS5_9CLOT</name>
<accession>A0ABU4GFS5</accession>
<sequence length="103" mass="11829">QGIDLPAEESAYAAAVEGMRTYCDRLGEVRRLDEQLEDSRRRQALLEQNRDEVIADVDELKGELRFICDELETARLRLEQVNKRLEAMGAEAIRARIAGVERR</sequence>
<evidence type="ECO:0000313" key="3">
    <source>
        <dbReference type="Proteomes" id="UP001276854"/>
    </source>
</evidence>
<feature type="non-terminal residue" evidence="2">
    <location>
        <position position="1"/>
    </location>
</feature>
<comment type="caution">
    <text evidence="2">The sequence shown here is derived from an EMBL/GenBank/DDBJ whole genome shotgun (WGS) entry which is preliminary data.</text>
</comment>
<feature type="coiled-coil region" evidence="1">
    <location>
        <begin position="29"/>
        <end position="91"/>
    </location>
</feature>
<proteinExistence type="predicted"/>
<protein>
    <recommendedName>
        <fullName evidence="4">Chromosome segregation protein SMC</fullName>
    </recommendedName>
</protein>
<evidence type="ECO:0008006" key="4">
    <source>
        <dbReference type="Google" id="ProtNLM"/>
    </source>
</evidence>
<evidence type="ECO:0000256" key="1">
    <source>
        <dbReference type="SAM" id="Coils"/>
    </source>
</evidence>
<feature type="non-terminal residue" evidence="2">
    <location>
        <position position="103"/>
    </location>
</feature>
<gene>
    <name evidence="2" type="ORF">RZO55_02625</name>
</gene>